<evidence type="ECO:0000313" key="2">
    <source>
        <dbReference type="EMBL" id="KNZ53667.1"/>
    </source>
</evidence>
<dbReference type="Proteomes" id="UP000037035">
    <property type="component" value="Unassembled WGS sequence"/>
</dbReference>
<dbReference type="SUPFAM" id="SSF48557">
    <property type="entry name" value="L-aspartase-like"/>
    <property type="match status" value="1"/>
</dbReference>
<keyword evidence="3" id="KW-1185">Reference proteome</keyword>
<dbReference type="GO" id="GO:0016829">
    <property type="term" value="F:lyase activity"/>
    <property type="evidence" value="ECO:0007669"/>
    <property type="project" value="UniProtKB-KW"/>
</dbReference>
<organism evidence="2 3">
    <name type="scientific">Puccinia sorghi</name>
    <dbReference type="NCBI Taxonomy" id="27349"/>
    <lineage>
        <taxon>Eukaryota</taxon>
        <taxon>Fungi</taxon>
        <taxon>Dikarya</taxon>
        <taxon>Basidiomycota</taxon>
        <taxon>Pucciniomycotina</taxon>
        <taxon>Pucciniomycetes</taxon>
        <taxon>Pucciniales</taxon>
        <taxon>Pucciniaceae</taxon>
        <taxon>Puccinia</taxon>
    </lineage>
</organism>
<keyword evidence="2" id="KW-0456">Lyase</keyword>
<comment type="similarity">
    <text evidence="1">Belongs to the PAL/histidase family.</text>
</comment>
<dbReference type="InterPro" id="IPR023144">
    <property type="entry name" value="Phe_NH3-lyase_shielding_dom_sf"/>
</dbReference>
<accession>A0A0L6UZJ2</accession>
<dbReference type="AlphaFoldDB" id="A0A0L6UZJ2"/>
<dbReference type="Gene3D" id="1.20.200.10">
    <property type="entry name" value="Fumarase/aspartase (Central domain)"/>
    <property type="match status" value="1"/>
</dbReference>
<evidence type="ECO:0000313" key="3">
    <source>
        <dbReference type="Proteomes" id="UP000037035"/>
    </source>
</evidence>
<proteinExistence type="inferred from homology"/>
<dbReference type="OrthoDB" id="10051290at2759"/>
<dbReference type="PANTHER" id="PTHR10362">
    <property type="entry name" value="HISTIDINE AMMONIA-LYASE"/>
    <property type="match status" value="1"/>
</dbReference>
<dbReference type="VEuPathDB" id="FungiDB:VP01_316g7"/>
<dbReference type="InterPro" id="IPR001106">
    <property type="entry name" value="Aromatic_Lyase"/>
</dbReference>
<reference evidence="2 3" key="1">
    <citation type="submission" date="2015-08" db="EMBL/GenBank/DDBJ databases">
        <title>Next Generation Sequencing and Analysis of the Genome of Puccinia sorghi L Schw, the Causal Agent of Maize Common Rust.</title>
        <authorList>
            <person name="Rochi L."/>
            <person name="Burguener G."/>
            <person name="Darino M."/>
            <person name="Turjanski A."/>
            <person name="Kreff E."/>
            <person name="Dieguez M.J."/>
            <person name="Sacco F."/>
        </authorList>
    </citation>
    <scope>NUCLEOTIDE SEQUENCE [LARGE SCALE GENOMIC DNA]</scope>
    <source>
        <strain evidence="2 3">RO10H11247</strain>
    </source>
</reference>
<protein>
    <submittedName>
        <fullName evidence="2">Phenylalanine ammonia-lyase</fullName>
    </submittedName>
</protein>
<name>A0A0L6UZJ2_9BASI</name>
<dbReference type="STRING" id="27349.A0A0L6UZJ2"/>
<evidence type="ECO:0000256" key="1">
    <source>
        <dbReference type="ARBA" id="ARBA00007238"/>
    </source>
</evidence>
<dbReference type="EMBL" id="LAVV01008135">
    <property type="protein sequence ID" value="KNZ53667.1"/>
    <property type="molecule type" value="Genomic_DNA"/>
</dbReference>
<sequence>MELSGGIKINSIQKQSFFLADFENANSIKNISLVMASIGKIMFEMVKKLKNSPSTKYNTLETACAAYFPYIQYLVGPVTTHLQSSNVHNKSINSSNFIITRQTLREIEILKIHIYCLCQALDLRVFDLRLSKNVMPIIYWFWSCQEATAGLDIEEQVHDGFEFMVLVIVEAFKLDKRKISGAWWRYSSACWQS</sequence>
<dbReference type="Gene3D" id="1.10.274.20">
    <property type="entry name" value="Phenylalanine ammonia-lyase 1, domain 3"/>
    <property type="match status" value="1"/>
</dbReference>
<gene>
    <name evidence="2" type="ORF">VP01_316g7</name>
</gene>
<dbReference type="InterPro" id="IPR008948">
    <property type="entry name" value="L-Aspartase-like"/>
</dbReference>
<comment type="caution">
    <text evidence="2">The sequence shown here is derived from an EMBL/GenBank/DDBJ whole genome shotgun (WGS) entry which is preliminary data.</text>
</comment>